<gene>
    <name evidence="1" type="ORF">POPTR_001G282604v4</name>
</gene>
<keyword evidence="2" id="KW-1185">Reference proteome</keyword>
<sequence>MDVVHTSTGESVKLRRDSAMSMTKSMFELISTKSIQSSVALSILSSMGSPYYSGAVSASKMVVGFWVLRYKSLWLMAVCGHIPASSLQGFSNNGVSYCGCLTPSKFCSRSWSHRFLFL</sequence>
<dbReference type="Proteomes" id="UP000006729">
    <property type="component" value="Chromosome 1"/>
</dbReference>
<protein>
    <submittedName>
        <fullName evidence="1">Uncharacterized protein</fullName>
    </submittedName>
</protein>
<reference evidence="1 2" key="1">
    <citation type="journal article" date="2006" name="Science">
        <title>The genome of black cottonwood, Populus trichocarpa (Torr. &amp; Gray).</title>
        <authorList>
            <person name="Tuskan G.A."/>
            <person name="Difazio S."/>
            <person name="Jansson S."/>
            <person name="Bohlmann J."/>
            <person name="Grigoriev I."/>
            <person name="Hellsten U."/>
            <person name="Putnam N."/>
            <person name="Ralph S."/>
            <person name="Rombauts S."/>
            <person name="Salamov A."/>
            <person name="Schein J."/>
            <person name="Sterck L."/>
            <person name="Aerts A."/>
            <person name="Bhalerao R.R."/>
            <person name="Bhalerao R.P."/>
            <person name="Blaudez D."/>
            <person name="Boerjan W."/>
            <person name="Brun A."/>
            <person name="Brunner A."/>
            <person name="Busov V."/>
            <person name="Campbell M."/>
            <person name="Carlson J."/>
            <person name="Chalot M."/>
            <person name="Chapman J."/>
            <person name="Chen G.L."/>
            <person name="Cooper D."/>
            <person name="Coutinho P.M."/>
            <person name="Couturier J."/>
            <person name="Covert S."/>
            <person name="Cronk Q."/>
            <person name="Cunningham R."/>
            <person name="Davis J."/>
            <person name="Degroeve S."/>
            <person name="Dejardin A."/>
            <person name="Depamphilis C."/>
            <person name="Detter J."/>
            <person name="Dirks B."/>
            <person name="Dubchak I."/>
            <person name="Duplessis S."/>
            <person name="Ehlting J."/>
            <person name="Ellis B."/>
            <person name="Gendler K."/>
            <person name="Goodstein D."/>
            <person name="Gribskov M."/>
            <person name="Grimwood J."/>
            <person name="Groover A."/>
            <person name="Gunter L."/>
            <person name="Hamberger B."/>
            <person name="Heinze B."/>
            <person name="Helariutta Y."/>
            <person name="Henrissat B."/>
            <person name="Holligan D."/>
            <person name="Holt R."/>
            <person name="Huang W."/>
            <person name="Islam-Faridi N."/>
            <person name="Jones S."/>
            <person name="Jones-Rhoades M."/>
            <person name="Jorgensen R."/>
            <person name="Joshi C."/>
            <person name="Kangasjarvi J."/>
            <person name="Karlsson J."/>
            <person name="Kelleher C."/>
            <person name="Kirkpatrick R."/>
            <person name="Kirst M."/>
            <person name="Kohler A."/>
            <person name="Kalluri U."/>
            <person name="Larimer F."/>
            <person name="Leebens-Mack J."/>
            <person name="Leple J.C."/>
            <person name="Locascio P."/>
            <person name="Lou Y."/>
            <person name="Lucas S."/>
            <person name="Martin F."/>
            <person name="Montanini B."/>
            <person name="Napoli C."/>
            <person name="Nelson D.R."/>
            <person name="Nelson C."/>
            <person name="Nieminen K."/>
            <person name="Nilsson O."/>
            <person name="Pereda V."/>
            <person name="Peter G."/>
            <person name="Philippe R."/>
            <person name="Pilate G."/>
            <person name="Poliakov A."/>
            <person name="Razumovskaya J."/>
            <person name="Richardson P."/>
            <person name="Rinaldi C."/>
            <person name="Ritland K."/>
            <person name="Rouze P."/>
            <person name="Ryaboy D."/>
            <person name="Schmutz J."/>
            <person name="Schrader J."/>
            <person name="Segerman B."/>
            <person name="Shin H."/>
            <person name="Siddiqui A."/>
            <person name="Sterky F."/>
            <person name="Terry A."/>
            <person name="Tsai C.J."/>
            <person name="Uberbacher E."/>
            <person name="Unneberg P."/>
            <person name="Vahala J."/>
            <person name="Wall K."/>
            <person name="Wessler S."/>
            <person name="Yang G."/>
            <person name="Yin T."/>
            <person name="Douglas C."/>
            <person name="Marra M."/>
            <person name="Sandberg G."/>
            <person name="Van de Peer Y."/>
            <person name="Rokhsar D."/>
        </authorList>
    </citation>
    <scope>NUCLEOTIDE SEQUENCE [LARGE SCALE GENOMIC DNA]</scope>
    <source>
        <strain evidence="2">cv. Nisqually</strain>
    </source>
</reference>
<evidence type="ECO:0000313" key="1">
    <source>
        <dbReference type="EMBL" id="KAI9402516.1"/>
    </source>
</evidence>
<proteinExistence type="predicted"/>
<name>A0ACC0TMQ8_POPTR</name>
<organism evidence="1 2">
    <name type="scientific">Populus trichocarpa</name>
    <name type="common">Western balsam poplar</name>
    <name type="synonym">Populus balsamifera subsp. trichocarpa</name>
    <dbReference type="NCBI Taxonomy" id="3694"/>
    <lineage>
        <taxon>Eukaryota</taxon>
        <taxon>Viridiplantae</taxon>
        <taxon>Streptophyta</taxon>
        <taxon>Embryophyta</taxon>
        <taxon>Tracheophyta</taxon>
        <taxon>Spermatophyta</taxon>
        <taxon>Magnoliopsida</taxon>
        <taxon>eudicotyledons</taxon>
        <taxon>Gunneridae</taxon>
        <taxon>Pentapetalae</taxon>
        <taxon>rosids</taxon>
        <taxon>fabids</taxon>
        <taxon>Malpighiales</taxon>
        <taxon>Salicaceae</taxon>
        <taxon>Saliceae</taxon>
        <taxon>Populus</taxon>
    </lineage>
</organism>
<dbReference type="EMBL" id="CM009290">
    <property type="protein sequence ID" value="KAI9402516.1"/>
    <property type="molecule type" value="Genomic_DNA"/>
</dbReference>
<evidence type="ECO:0000313" key="2">
    <source>
        <dbReference type="Proteomes" id="UP000006729"/>
    </source>
</evidence>
<accession>A0ACC0TMQ8</accession>
<comment type="caution">
    <text evidence="1">The sequence shown here is derived from an EMBL/GenBank/DDBJ whole genome shotgun (WGS) entry which is preliminary data.</text>
</comment>